<feature type="signal peptide" evidence="1">
    <location>
        <begin position="1"/>
        <end position="20"/>
    </location>
</feature>
<proteinExistence type="predicted"/>
<feature type="chain" id="PRO_5046787199" description="PEP-CTERM protein-sorting domain-containing protein" evidence="1">
    <location>
        <begin position="21"/>
        <end position="243"/>
    </location>
</feature>
<dbReference type="RefSeq" id="WP_308949740.1">
    <property type="nucleotide sequence ID" value="NZ_JARXHW010000016.1"/>
</dbReference>
<gene>
    <name evidence="2" type="ORF">QEH52_08580</name>
</gene>
<evidence type="ECO:0000313" key="3">
    <source>
        <dbReference type="Proteomes" id="UP001225316"/>
    </source>
</evidence>
<dbReference type="Proteomes" id="UP001225316">
    <property type="component" value="Unassembled WGS sequence"/>
</dbReference>
<protein>
    <recommendedName>
        <fullName evidence="4">PEP-CTERM protein-sorting domain-containing protein</fullName>
    </recommendedName>
</protein>
<comment type="caution">
    <text evidence="2">The sequence shown here is derived from an EMBL/GenBank/DDBJ whole genome shotgun (WGS) entry which is preliminary data.</text>
</comment>
<evidence type="ECO:0000313" key="2">
    <source>
        <dbReference type="EMBL" id="MDQ8207562.1"/>
    </source>
</evidence>
<accession>A0ABU1AX52</accession>
<evidence type="ECO:0008006" key="4">
    <source>
        <dbReference type="Google" id="ProtNLM"/>
    </source>
</evidence>
<keyword evidence="3" id="KW-1185">Reference proteome</keyword>
<keyword evidence="1" id="KW-0732">Signal</keyword>
<dbReference type="EMBL" id="JARXHW010000016">
    <property type="protein sequence ID" value="MDQ8207562.1"/>
    <property type="molecule type" value="Genomic_DNA"/>
</dbReference>
<reference evidence="2 3" key="1">
    <citation type="submission" date="2023-04" db="EMBL/GenBank/DDBJ databases">
        <title>A novel bacteria isolated from coastal sediment.</title>
        <authorList>
            <person name="Liu X.-J."/>
            <person name="Du Z.-J."/>
        </authorList>
    </citation>
    <scope>NUCLEOTIDE SEQUENCE [LARGE SCALE GENOMIC DNA]</scope>
    <source>
        <strain evidence="2 3">SDUM461003</strain>
    </source>
</reference>
<name>A0ABU1AX52_9BACT</name>
<sequence length="243" mass="24942">MIKKTFLLAGLLTFSVSVNAAISVTDTAFFLDPSSHLSDADDRTISSFTVAAGSKLVVTTTQENSDISGITFGGNSLTAVYNTANSIQRVTTYYLDITTDTTADIVASVDGNTHFGFAAYAISGAAAGGPADFASSPTRLSGSFNTEVGSLVIGSFTKNSFNSITPTITSTVVYNETTIGSGGTSGASAYYFSTTTGTADYGFNNSNSRPAAGAVVFAVPEPSSAAALLGFTGLSIALIRRRR</sequence>
<organism evidence="2 3">
    <name type="scientific">Thalassobacterium maritimum</name>
    <dbReference type="NCBI Taxonomy" id="3041265"/>
    <lineage>
        <taxon>Bacteria</taxon>
        <taxon>Pseudomonadati</taxon>
        <taxon>Verrucomicrobiota</taxon>
        <taxon>Opitutia</taxon>
        <taxon>Puniceicoccales</taxon>
        <taxon>Coraliomargaritaceae</taxon>
        <taxon>Thalassobacterium</taxon>
    </lineage>
</organism>
<evidence type="ECO:0000256" key="1">
    <source>
        <dbReference type="SAM" id="SignalP"/>
    </source>
</evidence>